<feature type="transmembrane region" description="Helical" evidence="13">
    <location>
        <begin position="213"/>
        <end position="234"/>
    </location>
</feature>
<evidence type="ECO:0000256" key="8">
    <source>
        <dbReference type="ARBA" id="ARBA00023136"/>
    </source>
</evidence>
<dbReference type="GO" id="GO:0072320">
    <property type="term" value="F:volume-sensitive chloride channel activity"/>
    <property type="evidence" value="ECO:0007669"/>
    <property type="project" value="TreeGrafter"/>
</dbReference>
<keyword evidence="15" id="KW-1185">Reference proteome</keyword>
<evidence type="ECO:0000256" key="2">
    <source>
        <dbReference type="ARBA" id="ARBA00009849"/>
    </source>
</evidence>
<dbReference type="PANTHER" id="PTHR12424:SF6">
    <property type="entry name" value="PROTEIN TWEETY HOMOLOG 2"/>
    <property type="match status" value="1"/>
</dbReference>
<proteinExistence type="inferred from homology"/>
<keyword evidence="6 13" id="KW-1133">Transmembrane helix</keyword>
<keyword evidence="8 13" id="KW-0472">Membrane</keyword>
<keyword evidence="9 13" id="KW-0869">Chloride channel</keyword>
<dbReference type="InterPro" id="IPR006990">
    <property type="entry name" value="Tweety"/>
</dbReference>
<evidence type="ECO:0000256" key="12">
    <source>
        <dbReference type="ARBA" id="ARBA00023303"/>
    </source>
</evidence>
<dbReference type="PANTHER" id="PTHR12424">
    <property type="entry name" value="TWEETY-RELATED"/>
    <property type="match status" value="1"/>
</dbReference>
<evidence type="ECO:0000256" key="13">
    <source>
        <dbReference type="RuleBase" id="RU361114"/>
    </source>
</evidence>
<evidence type="ECO:0000313" key="14">
    <source>
        <dbReference type="Ensembl" id="ENSMUNP00000024076.1"/>
    </source>
</evidence>
<evidence type="ECO:0000256" key="11">
    <source>
        <dbReference type="ARBA" id="ARBA00023214"/>
    </source>
</evidence>
<name>A0A8V5G6I6_MELUD</name>
<reference evidence="14" key="1">
    <citation type="submission" date="2020-03" db="EMBL/GenBank/DDBJ databases">
        <title>Melopsittacus undulatus (budgerigar) genome, bMelUnd1, maternal haplotype with Z.</title>
        <authorList>
            <person name="Gedman G."/>
            <person name="Mountcastle J."/>
            <person name="Haase B."/>
            <person name="Formenti G."/>
            <person name="Wright T."/>
            <person name="Apodaca J."/>
            <person name="Pelan S."/>
            <person name="Chow W."/>
            <person name="Rhie A."/>
            <person name="Howe K."/>
            <person name="Fedrigo O."/>
            <person name="Jarvis E.D."/>
        </authorList>
    </citation>
    <scope>NUCLEOTIDE SEQUENCE [LARGE SCALE GENOMIC DNA]</scope>
</reference>
<dbReference type="GO" id="GO:0005229">
    <property type="term" value="F:intracellularly calcium-gated chloride channel activity"/>
    <property type="evidence" value="ECO:0007669"/>
    <property type="project" value="TreeGrafter"/>
</dbReference>
<evidence type="ECO:0000313" key="15">
    <source>
        <dbReference type="Proteomes" id="UP000694405"/>
    </source>
</evidence>
<protein>
    <recommendedName>
        <fullName evidence="13">Protein tweety homolog</fullName>
    </recommendedName>
</protein>
<organism evidence="14 15">
    <name type="scientific">Melopsittacus undulatus</name>
    <name type="common">Budgerigar</name>
    <name type="synonym">Psittacus undulatus</name>
    <dbReference type="NCBI Taxonomy" id="13146"/>
    <lineage>
        <taxon>Eukaryota</taxon>
        <taxon>Metazoa</taxon>
        <taxon>Chordata</taxon>
        <taxon>Craniata</taxon>
        <taxon>Vertebrata</taxon>
        <taxon>Euteleostomi</taxon>
        <taxon>Archelosauria</taxon>
        <taxon>Archosauria</taxon>
        <taxon>Dinosauria</taxon>
        <taxon>Saurischia</taxon>
        <taxon>Theropoda</taxon>
        <taxon>Coelurosauria</taxon>
        <taxon>Aves</taxon>
        <taxon>Neognathae</taxon>
        <taxon>Neoaves</taxon>
        <taxon>Telluraves</taxon>
        <taxon>Australaves</taxon>
        <taxon>Psittaciformes</taxon>
        <taxon>Psittaculidae</taxon>
        <taxon>Melopsittacus</taxon>
    </lineage>
</organism>
<feature type="transmembrane region" description="Helical" evidence="13">
    <location>
        <begin position="241"/>
        <end position="260"/>
    </location>
</feature>
<keyword evidence="5 13" id="KW-0812">Transmembrane</keyword>
<sequence length="299" mass="32829">MPPARTGYAAPWWVWWLHRLPRRGLRLHSVSAAFRPRDSDYQQSLLFLGLVPAVCLGLNLLFLTVYLICLCCCKRDQDPETKRPHSCCVTWMAVTAGLICCTAVGIGFYGNSETNDGVYQLLYALDHANHTLTGIDSLVADTTLQMQVGLEQHLQRLNELLAARGDYLQTLRFLQQLSGSIVLQLAALPVWHSTSTDLTVLAGHVAYIEYYRWLSYLLFFMLVLTVCLLACLGLAKRSRCLLTTMLCSGLLTLILSWASVAVDTAAAVVSGAGAEQGVRAPTAILPSTSHVPLVPTGHQ</sequence>
<comment type="subcellular location">
    <subcellularLocation>
        <location evidence="1">Cell membrane</location>
        <topology evidence="1">Multi-pass membrane protein</topology>
    </subcellularLocation>
</comment>
<dbReference type="GO" id="GO:0005886">
    <property type="term" value="C:plasma membrane"/>
    <property type="evidence" value="ECO:0007669"/>
    <property type="project" value="UniProtKB-SubCell"/>
</dbReference>
<keyword evidence="12 13" id="KW-0407">Ion channel</keyword>
<keyword evidence="3 13" id="KW-0813">Transport</keyword>
<evidence type="ECO:0000256" key="3">
    <source>
        <dbReference type="ARBA" id="ARBA00022448"/>
    </source>
</evidence>
<evidence type="ECO:0000256" key="10">
    <source>
        <dbReference type="ARBA" id="ARBA00023180"/>
    </source>
</evidence>
<evidence type="ECO:0000256" key="4">
    <source>
        <dbReference type="ARBA" id="ARBA00022475"/>
    </source>
</evidence>
<feature type="transmembrane region" description="Helical" evidence="13">
    <location>
        <begin position="45"/>
        <end position="68"/>
    </location>
</feature>
<accession>A0A8V5G6I6</accession>
<evidence type="ECO:0000256" key="9">
    <source>
        <dbReference type="ARBA" id="ARBA00023173"/>
    </source>
</evidence>
<dbReference type="AlphaFoldDB" id="A0A8V5G6I6"/>
<evidence type="ECO:0000256" key="5">
    <source>
        <dbReference type="ARBA" id="ARBA00022692"/>
    </source>
</evidence>
<keyword evidence="10" id="KW-0325">Glycoprotein</keyword>
<evidence type="ECO:0000256" key="1">
    <source>
        <dbReference type="ARBA" id="ARBA00004651"/>
    </source>
</evidence>
<reference evidence="14" key="3">
    <citation type="submission" date="2025-09" db="UniProtKB">
        <authorList>
            <consortium name="Ensembl"/>
        </authorList>
    </citation>
    <scope>IDENTIFICATION</scope>
</reference>
<keyword evidence="4" id="KW-1003">Cell membrane</keyword>
<comment type="function">
    <text evidence="13">Probable chloride channel.</text>
</comment>
<dbReference type="Proteomes" id="UP000694405">
    <property type="component" value="Chromosome 11"/>
</dbReference>
<dbReference type="Ensembl" id="ENSMUNT00000018976.2">
    <property type="protein sequence ID" value="ENSMUNP00000024076.1"/>
    <property type="gene ID" value="ENSMUNG00000017234.1"/>
</dbReference>
<comment type="similarity">
    <text evidence="2 13">Belongs to the tweety family.</text>
</comment>
<keyword evidence="11 13" id="KW-0868">Chloride</keyword>
<feature type="transmembrane region" description="Helical" evidence="13">
    <location>
        <begin position="89"/>
        <end position="109"/>
    </location>
</feature>
<evidence type="ECO:0000256" key="7">
    <source>
        <dbReference type="ARBA" id="ARBA00023065"/>
    </source>
</evidence>
<evidence type="ECO:0000256" key="6">
    <source>
        <dbReference type="ARBA" id="ARBA00022989"/>
    </source>
</evidence>
<dbReference type="Pfam" id="PF04906">
    <property type="entry name" value="Tweety"/>
    <property type="match status" value="1"/>
</dbReference>
<comment type="caution">
    <text evidence="13">Lacks conserved residue(s) required for the propagation of feature annotation.</text>
</comment>
<dbReference type="GO" id="GO:0034707">
    <property type="term" value="C:chloride channel complex"/>
    <property type="evidence" value="ECO:0007669"/>
    <property type="project" value="UniProtKB-UniRule"/>
</dbReference>
<keyword evidence="7 13" id="KW-0406">Ion transport</keyword>
<reference evidence="14" key="2">
    <citation type="submission" date="2025-08" db="UniProtKB">
        <authorList>
            <consortium name="Ensembl"/>
        </authorList>
    </citation>
    <scope>IDENTIFICATION</scope>
</reference>